<dbReference type="RefSeq" id="WP_209859102.1">
    <property type="nucleotide sequence ID" value="NZ_JAGGLD010000001.1"/>
</dbReference>
<evidence type="ECO:0000313" key="1">
    <source>
        <dbReference type="EMBL" id="MBP1999646.1"/>
    </source>
</evidence>
<gene>
    <name evidence="1" type="ORF">J2Z69_000665</name>
</gene>
<comment type="caution">
    <text evidence="1">The sequence shown here is derived from an EMBL/GenBank/DDBJ whole genome shotgun (WGS) entry which is preliminary data.</text>
</comment>
<proteinExistence type="predicted"/>
<sequence length="198" mass="22498">MSDVPDFPIGFGYNNQWYAISTTDVIDVIEFLKLEEVQLSNWETGIKAANQGYYFLSPAIKGWIMIVNSRMPDISVDSKHNPIETTKRLSEKYGQAFYFGTHRVVEYHAWIKAVEGQIKRAYCFVGEAGETLLNEGKLTPEEIHHGLLYTELDVDDPLLPNEESVIQLAKAWSIDPQMQGKEYDLGIGFIGRIHVTKP</sequence>
<dbReference type="Proteomes" id="UP001519288">
    <property type="component" value="Unassembled WGS sequence"/>
</dbReference>
<dbReference type="EMBL" id="JAGGLD010000001">
    <property type="protein sequence ID" value="MBP1999646.1"/>
    <property type="molecule type" value="Genomic_DNA"/>
</dbReference>
<organism evidence="1 2">
    <name type="scientific">Paenibacillus shirakamiensis</name>
    <dbReference type="NCBI Taxonomy" id="1265935"/>
    <lineage>
        <taxon>Bacteria</taxon>
        <taxon>Bacillati</taxon>
        <taxon>Bacillota</taxon>
        <taxon>Bacilli</taxon>
        <taxon>Bacillales</taxon>
        <taxon>Paenibacillaceae</taxon>
        <taxon>Paenibacillus</taxon>
    </lineage>
</organism>
<keyword evidence="2" id="KW-1185">Reference proteome</keyword>
<protein>
    <submittedName>
        <fullName evidence="1">Uncharacterized protein</fullName>
    </submittedName>
</protein>
<name>A0ABS4JFB0_9BACL</name>
<evidence type="ECO:0000313" key="2">
    <source>
        <dbReference type="Proteomes" id="UP001519288"/>
    </source>
</evidence>
<accession>A0ABS4JFB0</accession>
<reference evidence="1 2" key="1">
    <citation type="submission" date="2021-03" db="EMBL/GenBank/DDBJ databases">
        <title>Genomic Encyclopedia of Type Strains, Phase IV (KMG-IV): sequencing the most valuable type-strain genomes for metagenomic binning, comparative biology and taxonomic classification.</title>
        <authorList>
            <person name="Goeker M."/>
        </authorList>
    </citation>
    <scope>NUCLEOTIDE SEQUENCE [LARGE SCALE GENOMIC DNA]</scope>
    <source>
        <strain evidence="1 2">DSM 26806</strain>
    </source>
</reference>